<dbReference type="RefSeq" id="WP_207163868.1">
    <property type="nucleotide sequence ID" value="NZ_CP071382.1"/>
</dbReference>
<dbReference type="InterPro" id="IPR036388">
    <property type="entry name" value="WH-like_DNA-bd_sf"/>
</dbReference>
<sequence>MSSEIITPPNLITATGLLNEKEVARLIGMSTHWLRRKRWEGGGIPYIKLSGGNGAVRYRSEDVINFVESRCCTNTSHATVSQGG</sequence>
<evidence type="ECO:0000313" key="1">
    <source>
        <dbReference type="EMBL" id="QSV46080.1"/>
    </source>
</evidence>
<accession>A0ABX7Q521</accession>
<keyword evidence="2" id="KW-1185">Reference proteome</keyword>
<organism evidence="1 2">
    <name type="scientific">Geobacter benzoatilyticus</name>
    <dbReference type="NCBI Taxonomy" id="2815309"/>
    <lineage>
        <taxon>Bacteria</taxon>
        <taxon>Pseudomonadati</taxon>
        <taxon>Thermodesulfobacteriota</taxon>
        <taxon>Desulfuromonadia</taxon>
        <taxon>Geobacterales</taxon>
        <taxon>Geobacteraceae</taxon>
        <taxon>Geobacter</taxon>
    </lineage>
</organism>
<dbReference type="InterPro" id="IPR009061">
    <property type="entry name" value="DNA-bd_dom_put_sf"/>
</dbReference>
<proteinExistence type="predicted"/>
<reference evidence="1 2" key="1">
    <citation type="submission" date="2021-03" db="EMBL/GenBank/DDBJ databases">
        <title>Geobacter metallireducens gen. nov. sp. nov., a microorganism capable of coupling the complete oxidation of organic compounds to the reduction of iron and other metals.</title>
        <authorList>
            <person name="Li Y."/>
        </authorList>
    </citation>
    <scope>NUCLEOTIDE SEQUENCE [LARGE SCALE GENOMIC DNA]</scope>
    <source>
        <strain evidence="1 2">Jerry-YX</strain>
    </source>
</reference>
<dbReference type="SUPFAM" id="SSF46955">
    <property type="entry name" value="Putative DNA-binding domain"/>
    <property type="match status" value="1"/>
</dbReference>
<protein>
    <submittedName>
        <fullName evidence="1">Helix-turn-helix domain-containing protein</fullName>
    </submittedName>
</protein>
<dbReference type="Gene3D" id="1.10.10.10">
    <property type="entry name" value="Winged helix-like DNA-binding domain superfamily/Winged helix DNA-binding domain"/>
    <property type="match status" value="1"/>
</dbReference>
<gene>
    <name evidence="1" type="ORF">JZM60_01955</name>
</gene>
<dbReference type="EMBL" id="CP071382">
    <property type="protein sequence ID" value="QSV46080.1"/>
    <property type="molecule type" value="Genomic_DNA"/>
</dbReference>
<evidence type="ECO:0000313" key="2">
    <source>
        <dbReference type="Proteomes" id="UP000663651"/>
    </source>
</evidence>
<dbReference type="Proteomes" id="UP000663651">
    <property type="component" value="Chromosome"/>
</dbReference>
<name>A0ABX7Q521_9BACT</name>